<gene>
    <name evidence="2" type="ORF">ACFYXI_14925</name>
</gene>
<name>A0ABW6SPQ9_9ACTN</name>
<feature type="region of interest" description="Disordered" evidence="1">
    <location>
        <begin position="67"/>
        <end position="89"/>
    </location>
</feature>
<evidence type="ECO:0000256" key="1">
    <source>
        <dbReference type="SAM" id="MobiDB-lite"/>
    </source>
</evidence>
<dbReference type="EMBL" id="JBIASD010000008">
    <property type="protein sequence ID" value="MFF3666888.1"/>
    <property type="molecule type" value="Genomic_DNA"/>
</dbReference>
<accession>A0ABW6SPQ9</accession>
<proteinExistence type="predicted"/>
<dbReference type="Proteomes" id="UP001602013">
    <property type="component" value="Unassembled WGS sequence"/>
</dbReference>
<organism evidence="2 3">
    <name type="scientific">Microtetraspora malaysiensis</name>
    <dbReference type="NCBI Taxonomy" id="161358"/>
    <lineage>
        <taxon>Bacteria</taxon>
        <taxon>Bacillati</taxon>
        <taxon>Actinomycetota</taxon>
        <taxon>Actinomycetes</taxon>
        <taxon>Streptosporangiales</taxon>
        <taxon>Streptosporangiaceae</taxon>
        <taxon>Microtetraspora</taxon>
    </lineage>
</organism>
<dbReference type="RefSeq" id="WP_387411603.1">
    <property type="nucleotide sequence ID" value="NZ_JBIASD010000008.1"/>
</dbReference>
<feature type="compositionally biased region" description="Low complexity" evidence="1">
    <location>
        <begin position="74"/>
        <end position="89"/>
    </location>
</feature>
<protein>
    <submittedName>
        <fullName evidence="2">Uncharacterized protein</fullName>
    </submittedName>
</protein>
<reference evidence="2 3" key="1">
    <citation type="submission" date="2024-10" db="EMBL/GenBank/DDBJ databases">
        <title>The Natural Products Discovery Center: Release of the First 8490 Sequenced Strains for Exploring Actinobacteria Biosynthetic Diversity.</title>
        <authorList>
            <person name="Kalkreuter E."/>
            <person name="Kautsar S.A."/>
            <person name="Yang D."/>
            <person name="Bader C.D."/>
            <person name="Teijaro C.N."/>
            <person name="Fluegel L."/>
            <person name="Davis C.M."/>
            <person name="Simpson J.R."/>
            <person name="Lauterbach L."/>
            <person name="Steele A.D."/>
            <person name="Gui C."/>
            <person name="Meng S."/>
            <person name="Li G."/>
            <person name="Viehrig K."/>
            <person name="Ye F."/>
            <person name="Su P."/>
            <person name="Kiefer A.F."/>
            <person name="Nichols A."/>
            <person name="Cepeda A.J."/>
            <person name="Yan W."/>
            <person name="Fan B."/>
            <person name="Jiang Y."/>
            <person name="Adhikari A."/>
            <person name="Zheng C.-J."/>
            <person name="Schuster L."/>
            <person name="Cowan T.M."/>
            <person name="Smanski M.J."/>
            <person name="Chevrette M.G."/>
            <person name="De Carvalho L.P.S."/>
            <person name="Shen B."/>
        </authorList>
    </citation>
    <scope>NUCLEOTIDE SEQUENCE [LARGE SCALE GENOMIC DNA]</scope>
    <source>
        <strain evidence="2 3">NPDC002173</strain>
    </source>
</reference>
<sequence length="199" mass="21657">MFAFLLGLSWLVLTPICIWRLFGRDQTRLARLTGVLTLATLEAATLAVAWTDQPSHEMARHGMAGESGDVVAHTPTPSASASPSCATRAPAPEFVRPERRGHEGVRSMTIYWTAAPQQCGTATVTFRRAGRQLRIWLEEGPARGDDIQGRQGRTLPVHVAEGRAALDLTLMPPLRPGVRLLAVDGRTGHRIPEKRPSNG</sequence>
<evidence type="ECO:0000313" key="2">
    <source>
        <dbReference type="EMBL" id="MFF3666888.1"/>
    </source>
</evidence>
<evidence type="ECO:0000313" key="3">
    <source>
        <dbReference type="Proteomes" id="UP001602013"/>
    </source>
</evidence>
<keyword evidence="3" id="KW-1185">Reference proteome</keyword>
<comment type="caution">
    <text evidence="2">The sequence shown here is derived from an EMBL/GenBank/DDBJ whole genome shotgun (WGS) entry which is preliminary data.</text>
</comment>